<dbReference type="AlphaFoldDB" id="A0A934X0T0"/>
<evidence type="ECO:0000313" key="2">
    <source>
        <dbReference type="Proteomes" id="UP000611723"/>
    </source>
</evidence>
<gene>
    <name evidence="1" type="ORF">JKA74_14785</name>
</gene>
<organism evidence="1 2">
    <name type="scientific">Marivirga aurantiaca</name>
    <dbReference type="NCBI Taxonomy" id="2802615"/>
    <lineage>
        <taxon>Bacteria</taxon>
        <taxon>Pseudomonadati</taxon>
        <taxon>Bacteroidota</taxon>
        <taxon>Cytophagia</taxon>
        <taxon>Cytophagales</taxon>
        <taxon>Marivirgaceae</taxon>
        <taxon>Marivirga</taxon>
    </lineage>
</organism>
<dbReference type="EMBL" id="JAEQBW010000007">
    <property type="protein sequence ID" value="MBK6266310.1"/>
    <property type="molecule type" value="Genomic_DNA"/>
</dbReference>
<dbReference type="RefSeq" id="WP_201431991.1">
    <property type="nucleotide sequence ID" value="NZ_JAEQBW010000007.1"/>
</dbReference>
<evidence type="ECO:0000313" key="1">
    <source>
        <dbReference type="EMBL" id="MBK6266310.1"/>
    </source>
</evidence>
<accession>A0A934X0T0</accession>
<keyword evidence="2" id="KW-1185">Reference proteome</keyword>
<sequence>MKKIVKQMVYLSIATLILSSFTKDDLSFKANDSNVSSEIIIDQNVKYQLAVENLNLLTNNRDKAYMKVDRGETGQSSYIYNTTKRKAGRKSRSQNASLYKIYALD</sequence>
<dbReference type="Proteomes" id="UP000611723">
    <property type="component" value="Unassembled WGS sequence"/>
</dbReference>
<comment type="caution">
    <text evidence="1">The sequence shown here is derived from an EMBL/GenBank/DDBJ whole genome shotgun (WGS) entry which is preliminary data.</text>
</comment>
<proteinExistence type="predicted"/>
<reference evidence="1" key="1">
    <citation type="submission" date="2021-01" db="EMBL/GenBank/DDBJ databases">
        <title>Marivirga aurantiaca sp. nov., isolated from intertidal surface sediments.</title>
        <authorList>
            <person name="Zhang M."/>
        </authorList>
    </citation>
    <scope>NUCLEOTIDE SEQUENCE</scope>
    <source>
        <strain evidence="1">S37H4</strain>
    </source>
</reference>
<name>A0A934X0T0_9BACT</name>
<protein>
    <submittedName>
        <fullName evidence="1">Uncharacterized protein</fullName>
    </submittedName>
</protein>